<name>A0ABQ8LX03_LABRO</name>
<evidence type="ECO:0000259" key="4">
    <source>
        <dbReference type="SMART" id="SM00479"/>
    </source>
</evidence>
<keyword evidence="6" id="KW-1185">Reference proteome</keyword>
<keyword evidence="1" id="KW-0540">Nuclease</keyword>
<accession>A0ABQ8LX03</accession>
<dbReference type="InterPro" id="IPR047021">
    <property type="entry name" value="REXO1/3/4-like"/>
</dbReference>
<feature type="domain" description="Exonuclease" evidence="4">
    <location>
        <begin position="133"/>
        <end position="299"/>
    </location>
</feature>
<dbReference type="Proteomes" id="UP000830375">
    <property type="component" value="Unassembled WGS sequence"/>
</dbReference>
<feature type="compositionally biased region" description="Basic and acidic residues" evidence="3">
    <location>
        <begin position="64"/>
        <end position="75"/>
    </location>
</feature>
<dbReference type="SMART" id="SM00479">
    <property type="entry name" value="EXOIII"/>
    <property type="match status" value="1"/>
</dbReference>
<feature type="compositionally biased region" description="Low complexity" evidence="3">
    <location>
        <begin position="95"/>
        <end position="116"/>
    </location>
</feature>
<feature type="region of interest" description="Disordered" evidence="3">
    <location>
        <begin position="1"/>
        <end position="127"/>
    </location>
</feature>
<dbReference type="InterPro" id="IPR012337">
    <property type="entry name" value="RNaseH-like_sf"/>
</dbReference>
<feature type="compositionally biased region" description="Basic residues" evidence="3">
    <location>
        <begin position="49"/>
        <end position="63"/>
    </location>
</feature>
<dbReference type="SUPFAM" id="SSF53098">
    <property type="entry name" value="Ribonuclease H-like"/>
    <property type="match status" value="1"/>
</dbReference>
<dbReference type="InterPro" id="IPR036397">
    <property type="entry name" value="RNaseH_sf"/>
</dbReference>
<dbReference type="CDD" id="cd06149">
    <property type="entry name" value="ISG20"/>
    <property type="match status" value="1"/>
</dbReference>
<sequence length="319" mass="35545">MSGLMLNLVCEPSQGGNSGKSRGNAKHERFLGRRHYLEHKGLLKEKQNKKQYKKNNFKNKKKSRETELSGGDRSKPGAVFPKFTSFLPNKTNGPSSSAQTSSHKSAFSFPSTASTSQRHPTHQAAPRSLGPLKYVALDCEMVGTGPKGCRNELARCSIVTYEGDVIYDKYIKPLDPVTDFRTRWSGIRRQDLLHAIPFDQAQKEIVKIMTGKVVVGHAIHNDFKALKYFHPACQTRDTARIPLLNQKAGLPVHEMVSLKRLAKAILKKDIQNGKGGHSSVEDAKATMELYKVVENMWEQKLSALSLSDKAMDLALNQKS</sequence>
<evidence type="ECO:0000256" key="2">
    <source>
        <dbReference type="ARBA" id="ARBA00022801"/>
    </source>
</evidence>
<dbReference type="InterPro" id="IPR037433">
    <property type="entry name" value="ISG20_DEDDh"/>
</dbReference>
<evidence type="ECO:0000256" key="1">
    <source>
        <dbReference type="ARBA" id="ARBA00022722"/>
    </source>
</evidence>
<dbReference type="PANTHER" id="PTHR12801">
    <property type="entry name" value="RNA EXONUCLEASE REXO1 / RECO3 FAMILY MEMBER-RELATED"/>
    <property type="match status" value="1"/>
</dbReference>
<dbReference type="Pfam" id="PF00929">
    <property type="entry name" value="RNase_T"/>
    <property type="match status" value="1"/>
</dbReference>
<keyword evidence="2" id="KW-0378">Hydrolase</keyword>
<evidence type="ECO:0000256" key="3">
    <source>
        <dbReference type="SAM" id="MobiDB-lite"/>
    </source>
</evidence>
<organism evidence="5 6">
    <name type="scientific">Labeo rohita</name>
    <name type="common">Indian major carp</name>
    <name type="synonym">Cyprinus rohita</name>
    <dbReference type="NCBI Taxonomy" id="84645"/>
    <lineage>
        <taxon>Eukaryota</taxon>
        <taxon>Metazoa</taxon>
        <taxon>Chordata</taxon>
        <taxon>Craniata</taxon>
        <taxon>Vertebrata</taxon>
        <taxon>Euteleostomi</taxon>
        <taxon>Actinopterygii</taxon>
        <taxon>Neopterygii</taxon>
        <taxon>Teleostei</taxon>
        <taxon>Ostariophysi</taxon>
        <taxon>Cypriniformes</taxon>
        <taxon>Cyprinidae</taxon>
        <taxon>Labeoninae</taxon>
        <taxon>Labeonini</taxon>
        <taxon>Labeo</taxon>
    </lineage>
</organism>
<comment type="caution">
    <text evidence="5">The sequence shown here is derived from an EMBL/GenBank/DDBJ whole genome shotgun (WGS) entry which is preliminary data.</text>
</comment>
<evidence type="ECO:0000313" key="5">
    <source>
        <dbReference type="EMBL" id="KAI2655172.1"/>
    </source>
</evidence>
<protein>
    <submittedName>
        <fullName evidence="5">Interferon-stimulated 20 kDa exonuclease-like 2</fullName>
    </submittedName>
</protein>
<feature type="compositionally biased region" description="Basic and acidic residues" evidence="3">
    <location>
        <begin position="38"/>
        <end position="48"/>
    </location>
</feature>
<dbReference type="PANTHER" id="PTHR12801:SF78">
    <property type="entry name" value="INTERFERON-STIMULATED 20 KDA EXONUCLEASE-LIKE 2"/>
    <property type="match status" value="1"/>
</dbReference>
<evidence type="ECO:0000313" key="6">
    <source>
        <dbReference type="Proteomes" id="UP000830375"/>
    </source>
</evidence>
<gene>
    <name evidence="5" type="ORF">H4Q32_017510</name>
</gene>
<dbReference type="Gene3D" id="3.30.420.10">
    <property type="entry name" value="Ribonuclease H-like superfamily/Ribonuclease H"/>
    <property type="match status" value="1"/>
</dbReference>
<dbReference type="EMBL" id="JACTAM010000016">
    <property type="protein sequence ID" value="KAI2655172.1"/>
    <property type="molecule type" value="Genomic_DNA"/>
</dbReference>
<proteinExistence type="predicted"/>
<dbReference type="InterPro" id="IPR013520">
    <property type="entry name" value="Ribonucl_H"/>
</dbReference>
<reference evidence="5 6" key="1">
    <citation type="submission" date="2022-01" db="EMBL/GenBank/DDBJ databases">
        <title>A high-quality chromosome-level genome assembly of rohu carp, Labeo rohita.</title>
        <authorList>
            <person name="Arick M.A. II"/>
            <person name="Hsu C.-Y."/>
            <person name="Magbanua Z."/>
            <person name="Pechanova O."/>
            <person name="Grover C."/>
            <person name="Miller E."/>
            <person name="Thrash A."/>
            <person name="Ezzel L."/>
            <person name="Alam S."/>
            <person name="Benzie J."/>
            <person name="Hamilton M."/>
            <person name="Karsi A."/>
            <person name="Lawrence M.L."/>
            <person name="Peterson D.G."/>
        </authorList>
    </citation>
    <scope>NUCLEOTIDE SEQUENCE [LARGE SCALE GENOMIC DNA]</scope>
    <source>
        <strain evidence="6">BAU-BD-2019</strain>
        <tissue evidence="5">Blood</tissue>
    </source>
</reference>